<dbReference type="GO" id="GO:0006012">
    <property type="term" value="P:galactose metabolic process"/>
    <property type="evidence" value="ECO:0007669"/>
    <property type="project" value="UniProtKB-KW"/>
</dbReference>
<dbReference type="PANTHER" id="PTHR43725">
    <property type="entry name" value="UDP-GLUCOSE 4-EPIMERASE"/>
    <property type="match status" value="1"/>
</dbReference>
<dbReference type="Gene3D" id="3.40.50.720">
    <property type="entry name" value="NAD(P)-binding Rossmann-like Domain"/>
    <property type="match status" value="1"/>
</dbReference>
<dbReference type="EMBL" id="CP121694">
    <property type="protein sequence ID" value="WRO22732.1"/>
    <property type="molecule type" value="Genomic_DNA"/>
</dbReference>
<evidence type="ECO:0000259" key="12">
    <source>
        <dbReference type="Pfam" id="PF01370"/>
    </source>
</evidence>
<dbReference type="InterPro" id="IPR036291">
    <property type="entry name" value="NAD(P)-bd_dom_sf"/>
</dbReference>
<name>A0AAU0UR96_9FIRM</name>
<comment type="catalytic activity">
    <reaction evidence="1">
        <text>UDP-alpha-D-glucose = UDP-alpha-D-galactose</text>
        <dbReference type="Rhea" id="RHEA:22168"/>
        <dbReference type="ChEBI" id="CHEBI:58885"/>
        <dbReference type="ChEBI" id="CHEBI:66914"/>
        <dbReference type="EC" id="5.1.3.2"/>
    </reaction>
</comment>
<dbReference type="Pfam" id="PF01370">
    <property type="entry name" value="Epimerase"/>
    <property type="match status" value="1"/>
</dbReference>
<evidence type="ECO:0000256" key="2">
    <source>
        <dbReference type="ARBA" id="ARBA00001911"/>
    </source>
</evidence>
<comment type="cofactor">
    <cofactor evidence="2">
        <name>NAD(+)</name>
        <dbReference type="ChEBI" id="CHEBI:57540"/>
    </cofactor>
</comment>
<dbReference type="GO" id="GO:0005829">
    <property type="term" value="C:cytosol"/>
    <property type="evidence" value="ECO:0007669"/>
    <property type="project" value="TreeGrafter"/>
</dbReference>
<evidence type="ECO:0000313" key="14">
    <source>
        <dbReference type="Proteomes" id="UP001329915"/>
    </source>
</evidence>
<reference evidence="13 14" key="1">
    <citation type="submission" date="2023-04" db="EMBL/GenBank/DDBJ databases">
        <authorList>
            <person name="Hsu D."/>
        </authorList>
    </citation>
    <scope>NUCLEOTIDE SEQUENCE [LARGE SCALE GENOMIC DNA]</scope>
    <source>
        <strain evidence="13 14">MK1</strain>
    </source>
</reference>
<proteinExistence type="inferred from homology"/>
<evidence type="ECO:0000256" key="6">
    <source>
        <dbReference type="ARBA" id="ARBA00018569"/>
    </source>
</evidence>
<dbReference type="InterPro" id="IPR001509">
    <property type="entry name" value="Epimerase_deHydtase"/>
</dbReference>
<evidence type="ECO:0000256" key="5">
    <source>
        <dbReference type="ARBA" id="ARBA00013189"/>
    </source>
</evidence>
<keyword evidence="8" id="KW-0299">Galactose metabolism</keyword>
<gene>
    <name evidence="13" type="ORF">MFMK1_002571</name>
</gene>
<dbReference type="KEGG" id="dbc:MFMK1_002571"/>
<dbReference type="SUPFAM" id="SSF51735">
    <property type="entry name" value="NAD(P)-binding Rossmann-fold domains"/>
    <property type="match status" value="1"/>
</dbReference>
<dbReference type="RefSeq" id="WP_366922134.1">
    <property type="nucleotide sequence ID" value="NZ_CP121694.1"/>
</dbReference>
<evidence type="ECO:0000256" key="8">
    <source>
        <dbReference type="ARBA" id="ARBA00023144"/>
    </source>
</evidence>
<sequence>MIIADNLINSKIEVLDKLHQITGVRPTFYQIDVTDEARVEEIFANHNIDVVIHFAGLKVVGESVSKSLEYYCNNLINTMVLSKMCVQHGIGKFVFSSSATVYEDWN</sequence>
<dbReference type="PANTHER" id="PTHR43725:SF47">
    <property type="entry name" value="UDP-GLUCOSE 4-EPIMERASE"/>
    <property type="match status" value="1"/>
</dbReference>
<evidence type="ECO:0000256" key="9">
    <source>
        <dbReference type="ARBA" id="ARBA00023235"/>
    </source>
</evidence>
<dbReference type="AlphaFoldDB" id="A0AAU0UR96"/>
<evidence type="ECO:0000256" key="4">
    <source>
        <dbReference type="ARBA" id="ARBA00007637"/>
    </source>
</evidence>
<keyword evidence="8" id="KW-0119">Carbohydrate metabolism</keyword>
<dbReference type="EC" id="5.1.3.2" evidence="5"/>
<comment type="pathway">
    <text evidence="3">Carbohydrate metabolism; galactose metabolism.</text>
</comment>
<protein>
    <recommendedName>
        <fullName evidence="6">UDP-glucose 4-epimerase</fullName>
        <ecNumber evidence="5">5.1.3.2</ecNumber>
    </recommendedName>
    <alternativeName>
        <fullName evidence="11">Galactowaldenase</fullName>
    </alternativeName>
    <alternativeName>
        <fullName evidence="10">UDP-galactose 4-epimerase</fullName>
    </alternativeName>
</protein>
<dbReference type="Proteomes" id="UP001329915">
    <property type="component" value="Chromosome"/>
</dbReference>
<keyword evidence="14" id="KW-1185">Reference proteome</keyword>
<keyword evidence="9" id="KW-0413">Isomerase</keyword>
<evidence type="ECO:0000256" key="10">
    <source>
        <dbReference type="ARBA" id="ARBA00031367"/>
    </source>
</evidence>
<feature type="domain" description="NAD-dependent epimerase/dehydratase" evidence="12">
    <location>
        <begin position="18"/>
        <end position="104"/>
    </location>
</feature>
<comment type="similarity">
    <text evidence="4">Belongs to the NAD(P)-dependent epimerase/dehydratase family.</text>
</comment>
<accession>A0AAU0UR96</accession>
<evidence type="ECO:0000256" key="7">
    <source>
        <dbReference type="ARBA" id="ARBA00023027"/>
    </source>
</evidence>
<dbReference type="GO" id="GO:0003978">
    <property type="term" value="F:UDP-glucose 4-epimerase activity"/>
    <property type="evidence" value="ECO:0007669"/>
    <property type="project" value="UniProtKB-EC"/>
</dbReference>
<evidence type="ECO:0000256" key="3">
    <source>
        <dbReference type="ARBA" id="ARBA00004947"/>
    </source>
</evidence>
<evidence type="ECO:0000256" key="1">
    <source>
        <dbReference type="ARBA" id="ARBA00000083"/>
    </source>
</evidence>
<evidence type="ECO:0000313" key="13">
    <source>
        <dbReference type="EMBL" id="WRO22732.1"/>
    </source>
</evidence>
<organism evidence="13 14">
    <name type="scientific">Metallumcola ferriviriculae</name>
    <dbReference type="NCBI Taxonomy" id="3039180"/>
    <lineage>
        <taxon>Bacteria</taxon>
        <taxon>Bacillati</taxon>
        <taxon>Bacillota</taxon>
        <taxon>Clostridia</taxon>
        <taxon>Neomoorellales</taxon>
        <taxon>Desulfitibacteraceae</taxon>
        <taxon>Metallumcola</taxon>
    </lineage>
</organism>
<evidence type="ECO:0000256" key="11">
    <source>
        <dbReference type="ARBA" id="ARBA00033067"/>
    </source>
</evidence>
<keyword evidence="7" id="KW-0520">NAD</keyword>